<dbReference type="PANTHER" id="PTHR38340:SF1">
    <property type="entry name" value="S-LAYER PROTEIN"/>
    <property type="match status" value="1"/>
</dbReference>
<dbReference type="InterPro" id="IPR029058">
    <property type="entry name" value="AB_hydrolase_fold"/>
</dbReference>
<evidence type="ECO:0000256" key="3">
    <source>
        <dbReference type="ARBA" id="ARBA00022837"/>
    </source>
</evidence>
<keyword evidence="3" id="KW-0106">Calcium</keyword>
<proteinExistence type="predicted"/>
<evidence type="ECO:0000313" key="5">
    <source>
        <dbReference type="Proteomes" id="UP000322181"/>
    </source>
</evidence>
<dbReference type="InterPro" id="IPR018511">
    <property type="entry name" value="Hemolysin-typ_Ca-bd_CS"/>
</dbReference>
<comment type="caution">
    <text evidence="4">The sequence shown here is derived from an EMBL/GenBank/DDBJ whole genome shotgun (WGS) entry which is preliminary data.</text>
</comment>
<dbReference type="SUPFAM" id="SSF51120">
    <property type="entry name" value="beta-Roll"/>
    <property type="match status" value="2"/>
</dbReference>
<gene>
    <name evidence="4" type="ORF">F4V73_16265</name>
</gene>
<dbReference type="GO" id="GO:0005576">
    <property type="term" value="C:extracellular region"/>
    <property type="evidence" value="ECO:0007669"/>
    <property type="project" value="UniProtKB-SubCell"/>
</dbReference>
<dbReference type="Proteomes" id="UP000322181">
    <property type="component" value="Unassembled WGS sequence"/>
</dbReference>
<dbReference type="PRINTS" id="PR00313">
    <property type="entry name" value="CABNDNGRPT"/>
</dbReference>
<dbReference type="Gene3D" id="3.40.50.1820">
    <property type="entry name" value="alpha/beta hydrolase"/>
    <property type="match status" value="1"/>
</dbReference>
<dbReference type="InterPro" id="IPR011049">
    <property type="entry name" value="Serralysin-like_metalloprot_C"/>
</dbReference>
<evidence type="ECO:0000256" key="2">
    <source>
        <dbReference type="ARBA" id="ARBA00022525"/>
    </source>
</evidence>
<accession>A0A5M9R112</accession>
<dbReference type="Pfam" id="PF00353">
    <property type="entry name" value="HemolysinCabind"/>
    <property type="match status" value="2"/>
</dbReference>
<protein>
    <submittedName>
        <fullName evidence="4">Calcium-binding protein</fullName>
    </submittedName>
</protein>
<dbReference type="SUPFAM" id="SSF53474">
    <property type="entry name" value="alpha/beta-Hydrolases"/>
    <property type="match status" value="1"/>
</dbReference>
<dbReference type="GO" id="GO:0005509">
    <property type="term" value="F:calcium ion binding"/>
    <property type="evidence" value="ECO:0007669"/>
    <property type="project" value="InterPro"/>
</dbReference>
<dbReference type="PROSITE" id="PS00330">
    <property type="entry name" value="HEMOLYSIN_CALCIUM"/>
    <property type="match status" value="4"/>
</dbReference>
<reference evidence="4 5" key="1">
    <citation type="submission" date="2019-09" db="EMBL/GenBank/DDBJ databases">
        <title>Draft genome sequence of various Type strains from the CCUG.</title>
        <authorList>
            <person name="Pineiro-Iglesias B."/>
            <person name="Tunovic T."/>
            <person name="Unosson C."/>
            <person name="Inganas E."/>
            <person name="Ohlen M."/>
            <person name="Cardew S."/>
            <person name="Jensie-Markopoulos S."/>
            <person name="Salva-Serra F."/>
            <person name="Jaen-Luchoro D."/>
            <person name="Karlsson R."/>
            <person name="Svensson-Stadler L."/>
            <person name="Chun J."/>
            <person name="Moore E."/>
        </authorList>
    </citation>
    <scope>NUCLEOTIDE SEQUENCE [LARGE SCALE GENOMIC DNA]</scope>
    <source>
        <strain evidence="4 5">CCUG 53682T</strain>
    </source>
</reference>
<evidence type="ECO:0000313" key="4">
    <source>
        <dbReference type="EMBL" id="KAA8713496.1"/>
    </source>
</evidence>
<dbReference type="InterPro" id="IPR001343">
    <property type="entry name" value="Hemolysn_Ca-bd"/>
</dbReference>
<comment type="subcellular location">
    <subcellularLocation>
        <location evidence="1">Secreted</location>
    </subcellularLocation>
</comment>
<sequence length="626" mass="68554">MMIFNYKDYTAQESIDLMITAKKIAMYDNLHTQIGFFPIGKVITHLLEPLSNAFNWMPSKMDVGIPAGWRELKPAELNLPNSAVDRFGYYKVTSPVTGKIFPSQGLQSHILGEFDDHNQLTKITLSWTGTNDLVDMIDYTQINNGNIAKHLEPLLEAVKDLAIKNNLAPEDIIITGNSLGGGMVNINAAAKETLAGGFFKDSNYIAFASPNIHDDGTVLNIGFENDGVFRITGDATSFIGAILDMKPLFVNADKDYNSTLNNIISFDDPHSLSLVGGGSYLSKSILNVPISWTPHVMNMVTDSWERIAASKFYPLLNKDSVVIVDNLSQLMRHTKWVGDIYQNTGHYGKPAFILGNEYGNMLKGNDAGDYISAGGGNDKIKPGLGADVIDGGTGTDTLMLHGFARDWDIYNVDNFVYFRAKDGTGMKKTESIEKVEFAKECYKTFDVNDQNLSYESGFIFKTKETVQYKNAVIGTDGDDDLTGSVVFGLGGNNTLHALKIASLLVGGEGNDILLGNDGNDELYGGEGNDFLYGGKGNDILFGGIGNDIFHFDKNSGGKTDIMDLNQYAHDKDTVQFTSDMFKDVCDVLLHARDVKGNVVISDAQNTITIHDYSIDLLIQNQVLSVV</sequence>
<dbReference type="EMBL" id="VXKB01000006">
    <property type="protein sequence ID" value="KAA8713496.1"/>
    <property type="molecule type" value="Genomic_DNA"/>
</dbReference>
<organism evidence="4 5">
    <name type="scientific">Morganella psychrotolerans</name>
    <dbReference type="NCBI Taxonomy" id="368603"/>
    <lineage>
        <taxon>Bacteria</taxon>
        <taxon>Pseudomonadati</taxon>
        <taxon>Pseudomonadota</taxon>
        <taxon>Gammaproteobacteria</taxon>
        <taxon>Enterobacterales</taxon>
        <taxon>Morganellaceae</taxon>
        <taxon>Morganella</taxon>
    </lineage>
</organism>
<dbReference type="Gene3D" id="2.150.10.10">
    <property type="entry name" value="Serralysin-like metalloprotease, C-terminal"/>
    <property type="match status" value="2"/>
</dbReference>
<dbReference type="InterPro" id="IPR050557">
    <property type="entry name" value="RTX_toxin/Mannuronan_C5-epim"/>
</dbReference>
<dbReference type="AlphaFoldDB" id="A0A5M9R112"/>
<dbReference type="PANTHER" id="PTHR38340">
    <property type="entry name" value="S-LAYER PROTEIN"/>
    <property type="match status" value="1"/>
</dbReference>
<evidence type="ECO:0000256" key="1">
    <source>
        <dbReference type="ARBA" id="ARBA00004613"/>
    </source>
</evidence>
<keyword evidence="2" id="KW-0964">Secreted</keyword>
<name>A0A5M9R112_9GAMM</name>